<gene>
    <name evidence="3" type="ORF">EZV62_019057</name>
</gene>
<feature type="region of interest" description="Disordered" evidence="1">
    <location>
        <begin position="256"/>
        <end position="288"/>
    </location>
</feature>
<feature type="compositionally biased region" description="Basic and acidic residues" evidence="1">
    <location>
        <begin position="279"/>
        <end position="288"/>
    </location>
</feature>
<accession>A0A5C7HA71</accession>
<feature type="transmembrane region" description="Helical" evidence="2">
    <location>
        <begin position="108"/>
        <end position="126"/>
    </location>
</feature>
<sequence length="440" mass="50198">MTIQHFAETTPRYFLFFSSQYPTKQSTRSGFPNLDSMSDRNHHSGTCPNDNINLFGNRPRLFDGSIRRSASMGHLTGSNDSGLSDEKSDHEDGYISEDIESGRQRRKGFFFFFLSFLINIILLGVLRDEEGHSWFLPGLHNSAQEPLSTREDDVTTEEELNTRVEALIKKFYSQMQKRKPVEALSPKEDDMMTEEELNARVEAFIEKFHSQMQKRKPVEEPWWKVLAFAALKQSPVSFFNTEEPETAVTRWEKARKRAAKDDSNDRTSIDILPETESNDEAHHKRDGSSTRKVALDHIFVVGNFVLELPSAVFDQLSSLHKPQYALLSMLTSIAAILICVIELVLKGREGRVTCRWTGKIPWLYYPGQGNKPFATLTDIIGLVCAIFQGIFTSITYAFYCRHTDSPVKISAWPLVFAFGLLCSKFFNKSEKKAIPHKSQD</sequence>
<feature type="transmembrane region" description="Helical" evidence="2">
    <location>
        <begin position="324"/>
        <end position="345"/>
    </location>
</feature>
<keyword evidence="2" id="KW-0812">Transmembrane</keyword>
<keyword evidence="2" id="KW-0472">Membrane</keyword>
<name>A0A5C7HA71_9ROSI</name>
<comment type="caution">
    <text evidence="3">The sequence shown here is derived from an EMBL/GenBank/DDBJ whole genome shotgun (WGS) entry which is preliminary data.</text>
</comment>
<protein>
    <submittedName>
        <fullName evidence="3">Uncharacterized protein</fullName>
    </submittedName>
</protein>
<evidence type="ECO:0000313" key="3">
    <source>
        <dbReference type="EMBL" id="TXG53801.1"/>
    </source>
</evidence>
<dbReference type="PANTHER" id="PTHR48473:SF1">
    <property type="entry name" value="TIR DOMAIN-CONTAINING PROTEIN"/>
    <property type="match status" value="1"/>
</dbReference>
<evidence type="ECO:0000256" key="2">
    <source>
        <dbReference type="SAM" id="Phobius"/>
    </source>
</evidence>
<dbReference type="Proteomes" id="UP000323000">
    <property type="component" value="Chromosome 9"/>
</dbReference>
<feature type="compositionally biased region" description="Basic and acidic residues" evidence="1">
    <location>
        <begin position="259"/>
        <end position="268"/>
    </location>
</feature>
<dbReference type="EMBL" id="VAHF01000009">
    <property type="protein sequence ID" value="TXG53801.1"/>
    <property type="molecule type" value="Genomic_DNA"/>
</dbReference>
<feature type="transmembrane region" description="Helical" evidence="2">
    <location>
        <begin position="411"/>
        <end position="427"/>
    </location>
</feature>
<evidence type="ECO:0000256" key="1">
    <source>
        <dbReference type="SAM" id="MobiDB-lite"/>
    </source>
</evidence>
<reference evidence="4" key="1">
    <citation type="journal article" date="2019" name="Gigascience">
        <title>De novo genome assembly of the endangered Acer yangbiense, a plant species with extremely small populations endemic to Yunnan Province, China.</title>
        <authorList>
            <person name="Yang J."/>
            <person name="Wariss H.M."/>
            <person name="Tao L."/>
            <person name="Zhang R."/>
            <person name="Yun Q."/>
            <person name="Hollingsworth P."/>
            <person name="Dao Z."/>
            <person name="Luo G."/>
            <person name="Guo H."/>
            <person name="Ma Y."/>
            <person name="Sun W."/>
        </authorList>
    </citation>
    <scope>NUCLEOTIDE SEQUENCE [LARGE SCALE GENOMIC DNA]</scope>
    <source>
        <strain evidence="4">cv. Malutang</strain>
    </source>
</reference>
<organism evidence="3 4">
    <name type="scientific">Acer yangbiense</name>
    <dbReference type="NCBI Taxonomy" id="1000413"/>
    <lineage>
        <taxon>Eukaryota</taxon>
        <taxon>Viridiplantae</taxon>
        <taxon>Streptophyta</taxon>
        <taxon>Embryophyta</taxon>
        <taxon>Tracheophyta</taxon>
        <taxon>Spermatophyta</taxon>
        <taxon>Magnoliopsida</taxon>
        <taxon>eudicotyledons</taxon>
        <taxon>Gunneridae</taxon>
        <taxon>Pentapetalae</taxon>
        <taxon>rosids</taxon>
        <taxon>malvids</taxon>
        <taxon>Sapindales</taxon>
        <taxon>Sapindaceae</taxon>
        <taxon>Hippocastanoideae</taxon>
        <taxon>Acereae</taxon>
        <taxon>Acer</taxon>
    </lineage>
</organism>
<feature type="transmembrane region" description="Helical" evidence="2">
    <location>
        <begin position="379"/>
        <end position="399"/>
    </location>
</feature>
<dbReference type="AlphaFoldDB" id="A0A5C7HA71"/>
<proteinExistence type="predicted"/>
<keyword evidence="2" id="KW-1133">Transmembrane helix</keyword>
<evidence type="ECO:0000313" key="4">
    <source>
        <dbReference type="Proteomes" id="UP000323000"/>
    </source>
</evidence>
<dbReference type="Pfam" id="PF05553">
    <property type="entry name" value="DUF761"/>
    <property type="match status" value="1"/>
</dbReference>
<dbReference type="OrthoDB" id="1905256at2759"/>
<dbReference type="PANTHER" id="PTHR48473">
    <property type="entry name" value="TIR DOMAIN-CONTAINING PROTEIN"/>
    <property type="match status" value="1"/>
</dbReference>
<keyword evidence="4" id="KW-1185">Reference proteome</keyword>
<dbReference type="InterPro" id="IPR008480">
    <property type="entry name" value="DUF761_pln"/>
</dbReference>